<dbReference type="PRINTS" id="PR00050">
    <property type="entry name" value="COLDSHOCK"/>
</dbReference>
<evidence type="ECO:0000256" key="1">
    <source>
        <dbReference type="ARBA" id="ARBA00004496"/>
    </source>
</evidence>
<dbReference type="Pfam" id="PF21890">
    <property type="entry name" value="Lin-28A-like_zf-CCHC_2"/>
    <property type="match status" value="1"/>
</dbReference>
<comment type="subcellular location">
    <subcellularLocation>
        <location evidence="1">Cytoplasm</location>
    </subcellularLocation>
    <subcellularLocation>
        <location evidence="2">Nucleus</location>
        <location evidence="2">Nucleolus</location>
    </subcellularLocation>
</comment>
<evidence type="ECO:0000259" key="13">
    <source>
        <dbReference type="PROSITE" id="PS51857"/>
    </source>
</evidence>
<dbReference type="InterPro" id="IPR001878">
    <property type="entry name" value="Znf_CCHC"/>
</dbReference>
<dbReference type="GO" id="GO:0005730">
    <property type="term" value="C:nucleolus"/>
    <property type="evidence" value="ECO:0007669"/>
    <property type="project" value="UniProtKB-SubCell"/>
</dbReference>
<evidence type="ECO:0000313" key="15">
    <source>
        <dbReference type="Proteomes" id="UP001208570"/>
    </source>
</evidence>
<dbReference type="EMBL" id="JAODUP010000146">
    <property type="protein sequence ID" value="KAK2159784.1"/>
    <property type="molecule type" value="Genomic_DNA"/>
</dbReference>
<keyword evidence="5" id="KW-0479">Metal-binding</keyword>
<keyword evidence="11" id="KW-0539">Nucleus</keyword>
<feature type="region of interest" description="Disordered" evidence="12">
    <location>
        <begin position="163"/>
        <end position="207"/>
    </location>
</feature>
<evidence type="ECO:0000256" key="9">
    <source>
        <dbReference type="ARBA" id="ARBA00022884"/>
    </source>
</evidence>
<dbReference type="InterPro" id="IPR002059">
    <property type="entry name" value="CSP_DNA-bd"/>
</dbReference>
<keyword evidence="4" id="KW-0963">Cytoplasm</keyword>
<proteinExistence type="inferred from homology"/>
<dbReference type="InterPro" id="IPR036875">
    <property type="entry name" value="Znf_CCHC_sf"/>
</dbReference>
<keyword evidence="6" id="KW-0677">Repeat</keyword>
<evidence type="ECO:0000256" key="4">
    <source>
        <dbReference type="ARBA" id="ARBA00022490"/>
    </source>
</evidence>
<evidence type="ECO:0000256" key="8">
    <source>
        <dbReference type="ARBA" id="ARBA00022833"/>
    </source>
</evidence>
<accession>A0AAD9JUR2</accession>
<dbReference type="SMART" id="SM00357">
    <property type="entry name" value="CSP"/>
    <property type="match status" value="1"/>
</dbReference>
<evidence type="ECO:0000256" key="3">
    <source>
        <dbReference type="ARBA" id="ARBA00008840"/>
    </source>
</evidence>
<dbReference type="PROSITE" id="PS51857">
    <property type="entry name" value="CSD_2"/>
    <property type="match status" value="1"/>
</dbReference>
<comment type="caution">
    <text evidence="14">The sequence shown here is derived from an EMBL/GenBank/DDBJ whole genome shotgun (WGS) entry which is preliminary data.</text>
</comment>
<dbReference type="GO" id="GO:0008270">
    <property type="term" value="F:zinc ion binding"/>
    <property type="evidence" value="ECO:0007669"/>
    <property type="project" value="UniProtKB-KW"/>
</dbReference>
<evidence type="ECO:0000256" key="6">
    <source>
        <dbReference type="ARBA" id="ARBA00022737"/>
    </source>
</evidence>
<keyword evidence="8" id="KW-0862">Zinc</keyword>
<dbReference type="Gene3D" id="4.10.60.10">
    <property type="entry name" value="Zinc finger, CCHC-type"/>
    <property type="match status" value="1"/>
</dbReference>
<dbReference type="GO" id="GO:0003729">
    <property type="term" value="F:mRNA binding"/>
    <property type="evidence" value="ECO:0007669"/>
    <property type="project" value="TreeGrafter"/>
</dbReference>
<dbReference type="InterPro" id="IPR051373">
    <property type="entry name" value="Lin-28_RNA-binding"/>
</dbReference>
<keyword evidence="10" id="KW-0943">RNA-mediated gene silencing</keyword>
<evidence type="ECO:0000256" key="7">
    <source>
        <dbReference type="ARBA" id="ARBA00022771"/>
    </source>
</evidence>
<keyword evidence="9" id="KW-0694">RNA-binding</keyword>
<evidence type="ECO:0000256" key="12">
    <source>
        <dbReference type="SAM" id="MobiDB-lite"/>
    </source>
</evidence>
<dbReference type="GO" id="GO:0005737">
    <property type="term" value="C:cytoplasm"/>
    <property type="evidence" value="ECO:0007669"/>
    <property type="project" value="UniProtKB-SubCell"/>
</dbReference>
<keyword evidence="7" id="KW-0863">Zinc-finger</keyword>
<dbReference type="PROSITE" id="PS00352">
    <property type="entry name" value="CSD_1"/>
    <property type="match status" value="1"/>
</dbReference>
<feature type="domain" description="CSD" evidence="13">
    <location>
        <begin position="35"/>
        <end position="100"/>
    </location>
</feature>
<dbReference type="InterPro" id="IPR054081">
    <property type="entry name" value="Lin-28A-like_Znf-CCHC_2"/>
</dbReference>
<name>A0AAD9JUR2_9ANNE</name>
<evidence type="ECO:0000313" key="14">
    <source>
        <dbReference type="EMBL" id="KAK2159784.1"/>
    </source>
</evidence>
<dbReference type="Gene3D" id="2.40.50.140">
    <property type="entry name" value="Nucleic acid-binding proteins"/>
    <property type="match status" value="1"/>
</dbReference>
<evidence type="ECO:0000256" key="10">
    <source>
        <dbReference type="ARBA" id="ARBA00023158"/>
    </source>
</evidence>
<dbReference type="SUPFAM" id="SSF50249">
    <property type="entry name" value="Nucleic acid-binding proteins"/>
    <property type="match status" value="1"/>
</dbReference>
<dbReference type="PANTHER" id="PTHR46109:SF1">
    <property type="entry name" value="PROTEIN LIN-28 HOMOLOG"/>
    <property type="match status" value="1"/>
</dbReference>
<dbReference type="InterPro" id="IPR019844">
    <property type="entry name" value="CSD_CS"/>
</dbReference>
<keyword evidence="15" id="KW-1185">Reference proteome</keyword>
<reference evidence="14" key="1">
    <citation type="journal article" date="2023" name="Mol. Biol. Evol.">
        <title>Third-Generation Sequencing Reveals the Adaptive Role of the Epigenome in Three Deep-Sea Polychaetes.</title>
        <authorList>
            <person name="Perez M."/>
            <person name="Aroh O."/>
            <person name="Sun Y."/>
            <person name="Lan Y."/>
            <person name="Juniper S.K."/>
            <person name="Young C.R."/>
            <person name="Angers B."/>
            <person name="Qian P.Y."/>
        </authorList>
    </citation>
    <scope>NUCLEOTIDE SEQUENCE</scope>
    <source>
        <strain evidence="14">P08H-3</strain>
    </source>
</reference>
<feature type="compositionally biased region" description="Polar residues" evidence="12">
    <location>
        <begin position="190"/>
        <end position="207"/>
    </location>
</feature>
<dbReference type="GO" id="GO:0031054">
    <property type="term" value="P:pre-miRNA processing"/>
    <property type="evidence" value="ECO:0007669"/>
    <property type="project" value="TreeGrafter"/>
</dbReference>
<sequence>MTLNRVTYPPGRDCPLSSVVCWSYLCRVQGGVGGRRSGRCKWFNVVKGFGFITPDDGGQDVFVHQTVIQMPGFRSLGEGEAVEFECRPSEKGIEATFVCGPTGSDCRGSDRRPISRKKFRRIRCYNCGDFANHIAAKCPHGPLPKRCHFCKSSDHLIADCPSRKADREAGNSSSNGEYSDTGGGAYGEPSKSSTLSGQGHQASSSSS</sequence>
<dbReference type="CDD" id="cd04458">
    <property type="entry name" value="CSP_CDS"/>
    <property type="match status" value="1"/>
</dbReference>
<evidence type="ECO:0000256" key="2">
    <source>
        <dbReference type="ARBA" id="ARBA00004604"/>
    </source>
</evidence>
<dbReference type="AlphaFoldDB" id="A0AAD9JUR2"/>
<dbReference type="InterPro" id="IPR011129">
    <property type="entry name" value="CSD"/>
</dbReference>
<dbReference type="SMART" id="SM00343">
    <property type="entry name" value="ZnF_C2HC"/>
    <property type="match status" value="2"/>
</dbReference>
<comment type="similarity">
    <text evidence="3">Belongs to the lin-28 family.</text>
</comment>
<protein>
    <recommendedName>
        <fullName evidence="13">CSD domain-containing protein</fullName>
    </recommendedName>
</protein>
<dbReference type="PANTHER" id="PTHR46109">
    <property type="entry name" value="PROTEIN LIN-28"/>
    <property type="match status" value="1"/>
</dbReference>
<gene>
    <name evidence="14" type="ORF">LSH36_146g01063</name>
</gene>
<dbReference type="Pfam" id="PF00313">
    <property type="entry name" value="CSD"/>
    <property type="match status" value="1"/>
</dbReference>
<organism evidence="14 15">
    <name type="scientific">Paralvinella palmiformis</name>
    <dbReference type="NCBI Taxonomy" id="53620"/>
    <lineage>
        <taxon>Eukaryota</taxon>
        <taxon>Metazoa</taxon>
        <taxon>Spiralia</taxon>
        <taxon>Lophotrochozoa</taxon>
        <taxon>Annelida</taxon>
        <taxon>Polychaeta</taxon>
        <taxon>Sedentaria</taxon>
        <taxon>Canalipalpata</taxon>
        <taxon>Terebellida</taxon>
        <taxon>Terebelliformia</taxon>
        <taxon>Alvinellidae</taxon>
        <taxon>Paralvinella</taxon>
    </lineage>
</organism>
<evidence type="ECO:0000256" key="11">
    <source>
        <dbReference type="ARBA" id="ARBA00023242"/>
    </source>
</evidence>
<dbReference type="SUPFAM" id="SSF57756">
    <property type="entry name" value="Retrovirus zinc finger-like domains"/>
    <property type="match status" value="1"/>
</dbReference>
<dbReference type="InterPro" id="IPR012340">
    <property type="entry name" value="NA-bd_OB-fold"/>
</dbReference>
<dbReference type="Proteomes" id="UP001208570">
    <property type="component" value="Unassembled WGS sequence"/>
</dbReference>
<evidence type="ECO:0000256" key="5">
    <source>
        <dbReference type="ARBA" id="ARBA00022723"/>
    </source>
</evidence>